<comment type="caution">
    <text evidence="2">The sequence shown here is derived from an EMBL/GenBank/DDBJ whole genome shotgun (WGS) entry which is preliminary data.</text>
</comment>
<gene>
    <name evidence="2" type="ORF">HFP15_16970</name>
</gene>
<reference evidence="2 3" key="1">
    <citation type="submission" date="2020-04" db="EMBL/GenBank/DDBJ databases">
        <title>Novel species.</title>
        <authorList>
            <person name="Teo W.F.A."/>
            <person name="Lipun K."/>
            <person name="Srisuk N."/>
            <person name="Duangmal K."/>
        </authorList>
    </citation>
    <scope>NUCLEOTIDE SEQUENCE [LARGE SCALE GENOMIC DNA]</scope>
    <source>
        <strain evidence="2 3">K13G38</strain>
    </source>
</reference>
<protein>
    <submittedName>
        <fullName evidence="2">Uncharacterized protein</fullName>
    </submittedName>
</protein>
<dbReference type="Proteomes" id="UP000715441">
    <property type="component" value="Unassembled WGS sequence"/>
</dbReference>
<feature type="region of interest" description="Disordered" evidence="1">
    <location>
        <begin position="85"/>
        <end position="109"/>
    </location>
</feature>
<sequence>MDEVLSTTLRQAVADRLDYLDVLAATGDTPSKAALAETEITRLTTAWRQVLDQHALDARGQCARCSRRWRHSECTVWETAHQQLIGDDAPPGADRAGRHRLRPFRNSRA</sequence>
<keyword evidence="3" id="KW-1185">Reference proteome</keyword>
<feature type="compositionally biased region" description="Basic residues" evidence="1">
    <location>
        <begin position="97"/>
        <end position="109"/>
    </location>
</feature>
<organism evidence="2 3">
    <name type="scientific">Amycolatopsis acididurans</name>
    <dbReference type="NCBI Taxonomy" id="2724524"/>
    <lineage>
        <taxon>Bacteria</taxon>
        <taxon>Bacillati</taxon>
        <taxon>Actinomycetota</taxon>
        <taxon>Actinomycetes</taxon>
        <taxon>Pseudonocardiales</taxon>
        <taxon>Pseudonocardiaceae</taxon>
        <taxon>Amycolatopsis</taxon>
    </lineage>
</organism>
<dbReference type="EMBL" id="JAAXLS010000010">
    <property type="protein sequence ID" value="NKQ54575.1"/>
    <property type="molecule type" value="Genomic_DNA"/>
</dbReference>
<evidence type="ECO:0000313" key="2">
    <source>
        <dbReference type="EMBL" id="NKQ54575.1"/>
    </source>
</evidence>
<name>A0ABX1J7Z0_9PSEU</name>
<evidence type="ECO:0000256" key="1">
    <source>
        <dbReference type="SAM" id="MobiDB-lite"/>
    </source>
</evidence>
<dbReference type="RefSeq" id="WP_168516623.1">
    <property type="nucleotide sequence ID" value="NZ_JAAXLS010000010.1"/>
</dbReference>
<accession>A0ABX1J7Z0</accession>
<proteinExistence type="predicted"/>
<evidence type="ECO:0000313" key="3">
    <source>
        <dbReference type="Proteomes" id="UP000715441"/>
    </source>
</evidence>